<protein>
    <submittedName>
        <fullName evidence="5">Alpha-1,4-N-acetylglucosaminyltransferase-like</fullName>
    </submittedName>
</protein>
<dbReference type="GO" id="GO:0006688">
    <property type="term" value="P:glycosphingolipid biosynthetic process"/>
    <property type="evidence" value="ECO:0007669"/>
    <property type="project" value="TreeGrafter"/>
</dbReference>
<keyword evidence="4" id="KW-1185">Reference proteome</keyword>
<reference evidence="5" key="1">
    <citation type="submission" date="2025-08" db="UniProtKB">
        <authorList>
            <consortium name="RefSeq"/>
        </authorList>
    </citation>
    <scope>IDENTIFICATION</scope>
    <source>
        <tissue evidence="5">Whole organism</tissue>
    </source>
</reference>
<name>A0A8B7NQM7_HYAAZ</name>
<dbReference type="SUPFAM" id="SSF53448">
    <property type="entry name" value="Nucleotide-diphospho-sugar transferases"/>
    <property type="match status" value="1"/>
</dbReference>
<evidence type="ECO:0000256" key="1">
    <source>
        <dbReference type="ARBA" id="ARBA00009003"/>
    </source>
</evidence>
<organism evidence="4 5">
    <name type="scientific">Hyalella azteca</name>
    <name type="common">Amphipod</name>
    <dbReference type="NCBI Taxonomy" id="294128"/>
    <lineage>
        <taxon>Eukaryota</taxon>
        <taxon>Metazoa</taxon>
        <taxon>Ecdysozoa</taxon>
        <taxon>Arthropoda</taxon>
        <taxon>Crustacea</taxon>
        <taxon>Multicrustacea</taxon>
        <taxon>Malacostraca</taxon>
        <taxon>Eumalacostraca</taxon>
        <taxon>Peracarida</taxon>
        <taxon>Amphipoda</taxon>
        <taxon>Senticaudata</taxon>
        <taxon>Talitrida</taxon>
        <taxon>Talitroidea</taxon>
        <taxon>Hyalellidae</taxon>
        <taxon>Hyalella</taxon>
    </lineage>
</organism>
<dbReference type="InterPro" id="IPR029044">
    <property type="entry name" value="Nucleotide-diphossugar_trans"/>
</dbReference>
<evidence type="ECO:0000313" key="4">
    <source>
        <dbReference type="Proteomes" id="UP000694843"/>
    </source>
</evidence>
<dbReference type="InterPro" id="IPR051981">
    <property type="entry name" value="Glycosyltransf_32"/>
</dbReference>
<gene>
    <name evidence="5" type="primary">LOC108672808</name>
</gene>
<dbReference type="Pfam" id="PF04572">
    <property type="entry name" value="Gb3_synth"/>
    <property type="match status" value="1"/>
</dbReference>
<dbReference type="AlphaFoldDB" id="A0A8B7NQM7"/>
<dbReference type="GO" id="GO:0016758">
    <property type="term" value="F:hexosyltransferase activity"/>
    <property type="evidence" value="ECO:0007669"/>
    <property type="project" value="TreeGrafter"/>
</dbReference>
<dbReference type="Proteomes" id="UP000694843">
    <property type="component" value="Unplaced"/>
</dbReference>
<dbReference type="OrthoDB" id="409543at2759"/>
<dbReference type="RefSeq" id="XP_018016039.1">
    <property type="nucleotide sequence ID" value="XM_018160550.2"/>
</dbReference>
<sequence>MSRVALVYKFGGLYSDMDVIALRPLVGATNFIALQDDEIGYLNPAIHRMRRHHPMLLRIMKHVAANYNGQTWAANGPTATSDLARLLGCDLKPVGLDRLLNATHNQTSQPITPHQTEECDWVALWSNAFMAVNFRAAYKLFLGPEKNETSPPIQTLYPDSLGLHFYNYMTRDKEVQSGSHMHRLASEFCPVVVKKHPLLASMNVSISS</sequence>
<evidence type="ECO:0000256" key="2">
    <source>
        <dbReference type="ARBA" id="ARBA00022679"/>
    </source>
</evidence>
<dbReference type="KEGG" id="hazt:108672808"/>
<comment type="similarity">
    <text evidence="1">Belongs to the glycosyltransferase 32 family.</text>
</comment>
<accession>A0A8B7NQM7</accession>
<feature type="domain" description="Alpha 1,4-glycosyltransferase" evidence="3">
    <location>
        <begin position="50"/>
        <end position="194"/>
    </location>
</feature>
<keyword evidence="2" id="KW-0808">Transferase</keyword>
<dbReference type="GO" id="GO:0016020">
    <property type="term" value="C:membrane"/>
    <property type="evidence" value="ECO:0007669"/>
    <property type="project" value="GOC"/>
</dbReference>
<evidence type="ECO:0000313" key="5">
    <source>
        <dbReference type="RefSeq" id="XP_018016039.1"/>
    </source>
</evidence>
<evidence type="ECO:0000259" key="3">
    <source>
        <dbReference type="Pfam" id="PF04572"/>
    </source>
</evidence>
<proteinExistence type="inferred from homology"/>
<dbReference type="PANTHER" id="PTHR12042">
    <property type="entry name" value="LACTOSYLCERAMIDE 4-ALPHA-GALACTOSYLTRANSFERASE ALPHA- 1,4-GALACTOSYLTRANSFERASE"/>
    <property type="match status" value="1"/>
</dbReference>
<dbReference type="PANTHER" id="PTHR12042:SF21">
    <property type="entry name" value="ALPHA1,4-GALACTOSYLTRANSFERASE 1-RELATED"/>
    <property type="match status" value="1"/>
</dbReference>
<dbReference type="Gene3D" id="3.90.550.20">
    <property type="match status" value="1"/>
</dbReference>
<dbReference type="InterPro" id="IPR007652">
    <property type="entry name" value="A1-4-GlycosylTfrase_dom"/>
</dbReference>
<dbReference type="GeneID" id="108672808"/>